<feature type="signal peptide" evidence="1">
    <location>
        <begin position="1"/>
        <end position="18"/>
    </location>
</feature>
<name>A0ABY0IJ78_9BACT</name>
<reference evidence="3" key="1">
    <citation type="journal article" date="2019" name="Int. J. Syst. Evol. Microbiol.">
        <title>Halobacteriovorax valvorus sp. nov., a novel prokaryotic predator isolated from coastal seawater of China.</title>
        <authorList>
            <person name="Chen M.-X."/>
        </authorList>
    </citation>
    <scope>NUCLEOTIDE SEQUENCE [LARGE SCALE GENOMIC DNA]</scope>
    <source>
        <strain evidence="3">BL9</strain>
    </source>
</reference>
<evidence type="ECO:0000313" key="2">
    <source>
        <dbReference type="EMBL" id="RZF23005.1"/>
    </source>
</evidence>
<dbReference type="Proteomes" id="UP000443582">
    <property type="component" value="Unassembled WGS sequence"/>
</dbReference>
<evidence type="ECO:0000313" key="3">
    <source>
        <dbReference type="Proteomes" id="UP000443582"/>
    </source>
</evidence>
<organism evidence="2 3">
    <name type="scientific">Halobacteriovorax vibrionivorans</name>
    <dbReference type="NCBI Taxonomy" id="2152716"/>
    <lineage>
        <taxon>Bacteria</taxon>
        <taxon>Pseudomonadati</taxon>
        <taxon>Bdellovibrionota</taxon>
        <taxon>Bacteriovoracia</taxon>
        <taxon>Bacteriovoracales</taxon>
        <taxon>Halobacteriovoraceae</taxon>
        <taxon>Halobacteriovorax</taxon>
    </lineage>
</organism>
<gene>
    <name evidence="2" type="ORF">DAY19_04330</name>
</gene>
<dbReference type="RefSeq" id="WP_114705947.1">
    <property type="nucleotide sequence ID" value="NZ_QDKL01000001.1"/>
</dbReference>
<feature type="chain" id="PRO_5046287688" evidence="1">
    <location>
        <begin position="19"/>
        <end position="315"/>
    </location>
</feature>
<sequence>MNVFKLFTIVFFSIFSFAQSPISDFSNSSNYDLAKEKIISVSGTKRILLISNGQDSFAKGDYITILVNKEPVVRGIVPKQKNNVAAIKITKIYNEEIYSNIFVNQDVEVLRGDDSAYGKANTAEESEFRITDSESLYDDTTLLDEDIYSEEAQEGGIIKNDNLVSVGIGLVDGFNTAGKEDTNTQYNASWAFQLDKNIWLEGSVGRHLIRGFPNEEIDTAVNQYIFRAKYSFEGPLYTVFMPYAGYKFATADSPGAGDVSAVGADAAAREKDLVASVEKSEPVFGITALKRLVPGWFFRADIGTDLMGVSLALEF</sequence>
<accession>A0ABY0IJ78</accession>
<evidence type="ECO:0000256" key="1">
    <source>
        <dbReference type="SAM" id="SignalP"/>
    </source>
</evidence>
<proteinExistence type="predicted"/>
<keyword evidence="1" id="KW-0732">Signal</keyword>
<dbReference type="EMBL" id="QDKL01000001">
    <property type="protein sequence ID" value="RZF23005.1"/>
    <property type="molecule type" value="Genomic_DNA"/>
</dbReference>
<protein>
    <submittedName>
        <fullName evidence="2">Uncharacterized protein</fullName>
    </submittedName>
</protein>
<comment type="caution">
    <text evidence="2">The sequence shown here is derived from an EMBL/GenBank/DDBJ whole genome shotgun (WGS) entry which is preliminary data.</text>
</comment>
<keyword evidence="3" id="KW-1185">Reference proteome</keyword>